<feature type="domain" description="FAD/NAD(P)-binding" evidence="8">
    <location>
        <begin position="4"/>
        <end position="310"/>
    </location>
</feature>
<evidence type="ECO:0000256" key="6">
    <source>
        <dbReference type="ARBA" id="ARBA00023284"/>
    </source>
</evidence>
<comment type="cofactor">
    <cofactor evidence="1">
        <name>FAD</name>
        <dbReference type="ChEBI" id="CHEBI:57692"/>
    </cofactor>
</comment>
<evidence type="ECO:0000256" key="2">
    <source>
        <dbReference type="ARBA" id="ARBA00009130"/>
    </source>
</evidence>
<evidence type="ECO:0000256" key="1">
    <source>
        <dbReference type="ARBA" id="ARBA00001974"/>
    </source>
</evidence>
<keyword evidence="6" id="KW-0676">Redox-active center</keyword>
<keyword evidence="4" id="KW-0274">FAD</keyword>
<evidence type="ECO:0000259" key="7">
    <source>
        <dbReference type="Pfam" id="PF02852"/>
    </source>
</evidence>
<dbReference type="GO" id="GO:0016491">
    <property type="term" value="F:oxidoreductase activity"/>
    <property type="evidence" value="ECO:0007669"/>
    <property type="project" value="UniProtKB-KW"/>
</dbReference>
<keyword evidence="3" id="KW-0285">Flavoprotein</keyword>
<dbReference type="AlphaFoldDB" id="A0A4U8W8X1"/>
<dbReference type="Pfam" id="PF07992">
    <property type="entry name" value="Pyr_redox_2"/>
    <property type="match status" value="1"/>
</dbReference>
<dbReference type="InterPro" id="IPR050260">
    <property type="entry name" value="FAD-bd_OxRdtase"/>
</dbReference>
<gene>
    <name evidence="9" type="primary">noxE</name>
    <name evidence="9" type="ORF">NCTC10797_01893</name>
</gene>
<dbReference type="InterPro" id="IPR023753">
    <property type="entry name" value="FAD/NAD-binding_dom"/>
</dbReference>
<dbReference type="PRINTS" id="PR00368">
    <property type="entry name" value="FADPNR"/>
</dbReference>
<proteinExistence type="inferred from homology"/>
<dbReference type="InterPro" id="IPR016156">
    <property type="entry name" value="FAD/NAD-linked_Rdtase_dimer_sf"/>
</dbReference>
<dbReference type="Proteomes" id="UP000290439">
    <property type="component" value="Chromosome"/>
</dbReference>
<name>A0A4U8W8X1_9NOCA</name>
<protein>
    <submittedName>
        <fullName evidence="9">NADH oxidase</fullName>
        <ecNumber evidence="9">1.6.99.3</ecNumber>
    </submittedName>
</protein>
<dbReference type="EMBL" id="LR215973">
    <property type="protein sequence ID" value="VFA98128.1"/>
    <property type="molecule type" value="Genomic_DNA"/>
</dbReference>
<evidence type="ECO:0000256" key="4">
    <source>
        <dbReference type="ARBA" id="ARBA00022827"/>
    </source>
</evidence>
<dbReference type="SUPFAM" id="SSF55424">
    <property type="entry name" value="FAD/NAD-linked reductases, dimerisation (C-terminal) domain"/>
    <property type="match status" value="1"/>
</dbReference>
<dbReference type="Gene3D" id="3.50.50.60">
    <property type="entry name" value="FAD/NAD(P)-binding domain"/>
    <property type="match status" value="2"/>
</dbReference>
<dbReference type="InterPro" id="IPR004099">
    <property type="entry name" value="Pyr_nucl-diS_OxRdtase_dimer"/>
</dbReference>
<dbReference type="RefSeq" id="WP_130916839.1">
    <property type="nucleotide sequence ID" value="NZ_JADLPI010000003.1"/>
</dbReference>
<feature type="domain" description="Pyridine nucleotide-disulphide oxidoreductase dimerisation" evidence="7">
    <location>
        <begin position="336"/>
        <end position="438"/>
    </location>
</feature>
<evidence type="ECO:0000256" key="5">
    <source>
        <dbReference type="ARBA" id="ARBA00023002"/>
    </source>
</evidence>
<organism evidence="9 10">
    <name type="scientific">Nocardia cyriacigeorgica</name>
    <dbReference type="NCBI Taxonomy" id="135487"/>
    <lineage>
        <taxon>Bacteria</taxon>
        <taxon>Bacillati</taxon>
        <taxon>Actinomycetota</taxon>
        <taxon>Actinomycetes</taxon>
        <taxon>Mycobacteriales</taxon>
        <taxon>Nocardiaceae</taxon>
        <taxon>Nocardia</taxon>
    </lineage>
</organism>
<dbReference type="PANTHER" id="PTHR43429:SF1">
    <property type="entry name" value="NAD(P)H SULFUR OXIDOREDUCTASE (COA-DEPENDENT)"/>
    <property type="match status" value="1"/>
</dbReference>
<reference evidence="9 10" key="1">
    <citation type="submission" date="2019-02" db="EMBL/GenBank/DDBJ databases">
        <authorList>
            <consortium name="Pathogen Informatics"/>
        </authorList>
    </citation>
    <scope>NUCLEOTIDE SEQUENCE [LARGE SCALE GENOMIC DNA]</scope>
    <source>
        <strain evidence="9 10">3012STDY6756504</strain>
    </source>
</reference>
<dbReference type="EC" id="1.6.99.3" evidence="9"/>
<evidence type="ECO:0000313" key="10">
    <source>
        <dbReference type="Proteomes" id="UP000290439"/>
    </source>
</evidence>
<dbReference type="SUPFAM" id="SSF51905">
    <property type="entry name" value="FAD/NAD(P)-binding domain"/>
    <property type="match status" value="2"/>
</dbReference>
<dbReference type="PRINTS" id="PR00411">
    <property type="entry name" value="PNDRDTASEI"/>
</dbReference>
<keyword evidence="5 9" id="KW-0560">Oxidoreductase</keyword>
<accession>A0A4U8W8X1</accession>
<evidence type="ECO:0000259" key="8">
    <source>
        <dbReference type="Pfam" id="PF07992"/>
    </source>
</evidence>
<comment type="similarity">
    <text evidence="2">Belongs to the class-III pyridine nucleotide-disulfide oxidoreductase family.</text>
</comment>
<dbReference type="InterPro" id="IPR036188">
    <property type="entry name" value="FAD/NAD-bd_sf"/>
</dbReference>
<dbReference type="Pfam" id="PF02852">
    <property type="entry name" value="Pyr_redox_dim"/>
    <property type="match status" value="1"/>
</dbReference>
<evidence type="ECO:0000256" key="3">
    <source>
        <dbReference type="ARBA" id="ARBA00022630"/>
    </source>
</evidence>
<sequence length="457" mass="48174">MSERLVIIGGDAAGMSAASQARRMRGPGELSIVVFERGHFTSYSACGIPYWVGGDVTDRDELIARTPEEHRSRAIGLRMRTEVVEIDIDKRRVRARELDSGTESWTEYDKLVIATGARPIRPPLPGIDAGGVHGVQTLDDGQALIDTLERAAGRRAVVVGAGYIGVEMAEALINRGFEVTLVNRGAEPMSTLDPDMGALVRTAMGGMGVKIVGNAEVTAIGTDDDGRARSVVTAQAEYPADVVVLGIGVRPETTLAEAAGLPLGTHGGLLTDLSMRVRGRDDIWAGGDCVEVLDLVSGVERHIALGTHANKHGQIIGANVGGGYATFPGVVGTAVSKVCDLEVARTGLREKDARAIGLQYVPVTIESTSRSGYFPGAEPMTVKMLAERRTGRLLGVQIVGREGAGKRVDIAAVALTAGLTVEQMTALDLGYAPPFSPVWDPVLVAARKAVTAVRERG</sequence>
<evidence type="ECO:0000313" key="9">
    <source>
        <dbReference type="EMBL" id="VFA98128.1"/>
    </source>
</evidence>
<dbReference type="PANTHER" id="PTHR43429">
    <property type="entry name" value="PYRIDINE NUCLEOTIDE-DISULFIDE OXIDOREDUCTASE DOMAIN-CONTAINING"/>
    <property type="match status" value="1"/>
</dbReference>